<gene>
    <name evidence="2" type="ORF">GCM10007877_03800</name>
</gene>
<evidence type="ECO:0000259" key="1">
    <source>
        <dbReference type="Pfam" id="PF09059"/>
    </source>
</evidence>
<evidence type="ECO:0000313" key="3">
    <source>
        <dbReference type="Proteomes" id="UP001156870"/>
    </source>
</evidence>
<dbReference type="RefSeq" id="WP_232593660.1">
    <property type="nucleotide sequence ID" value="NZ_BSPD01000017.1"/>
</dbReference>
<dbReference type="InterPro" id="IPR013351">
    <property type="entry name" value="T3SS_TyeA-rel"/>
</dbReference>
<evidence type="ECO:0000313" key="2">
    <source>
        <dbReference type="EMBL" id="GLS24666.1"/>
    </source>
</evidence>
<dbReference type="Pfam" id="PF09059">
    <property type="entry name" value="TyeA"/>
    <property type="match status" value="1"/>
</dbReference>
<dbReference type="AlphaFoldDB" id="A0AA37WM88"/>
<sequence length="378" mass="42455">MIGPDAQPRGVNAVVENPTSLEMSHRRVDAAPPGKTMFQTVNNSMEEFGSFLHKHQNLNRQRARESRRDLNSLDVRRLTRSALSAQQVEKVEEMVLHVKSKHFDKKALLQNIEAFRHAISEDITQQTIGLLALKEKINSSDFDRETHTGVPKKDVSEIIELIDNQLKPAETSQEFAAATLGFSIVEWAADQGIAEREALSTHFQASYPISFKDMSHALTGLRQKFGDKKIEFGTQAIFKQLSAQYHAEGQNISKAQLFELMKNMSQLKTLMGLFDECRELSKLIASPGGNSEGMTVRLLNEIAVIQDKTWVEQSDIGQLMQNLGLKGASMQATVSVQLKRIVGLIPDFMYQEPAQKQQSLEALFQFIDMTSRREASHA</sequence>
<name>A0AA37WM88_9GAMM</name>
<proteinExistence type="predicted"/>
<organism evidence="2 3">
    <name type="scientific">Marinibactrum halimedae</name>
    <dbReference type="NCBI Taxonomy" id="1444977"/>
    <lineage>
        <taxon>Bacteria</taxon>
        <taxon>Pseudomonadati</taxon>
        <taxon>Pseudomonadota</taxon>
        <taxon>Gammaproteobacteria</taxon>
        <taxon>Cellvibrionales</taxon>
        <taxon>Cellvibrionaceae</taxon>
        <taxon>Marinibactrum</taxon>
    </lineage>
</organism>
<comment type="caution">
    <text evidence="2">The sequence shown here is derived from an EMBL/GenBank/DDBJ whole genome shotgun (WGS) entry which is preliminary data.</text>
</comment>
<protein>
    <recommendedName>
        <fullName evidence="1">Type III secretion system effector delivery regulator TyeA domain-containing protein</fullName>
    </recommendedName>
</protein>
<dbReference type="InterPro" id="IPR015144">
    <property type="entry name" value="T3SS_TyeA"/>
</dbReference>
<reference evidence="2 3" key="1">
    <citation type="journal article" date="2014" name="Int. J. Syst. Evol. Microbiol.">
        <title>Complete genome sequence of Corynebacterium casei LMG S-19264T (=DSM 44701T), isolated from a smear-ripened cheese.</title>
        <authorList>
            <consortium name="US DOE Joint Genome Institute (JGI-PGF)"/>
            <person name="Walter F."/>
            <person name="Albersmeier A."/>
            <person name="Kalinowski J."/>
            <person name="Ruckert C."/>
        </authorList>
    </citation>
    <scope>NUCLEOTIDE SEQUENCE [LARGE SCALE GENOMIC DNA]</scope>
    <source>
        <strain evidence="2 3">NBRC 110095</strain>
    </source>
</reference>
<accession>A0AA37WM88</accession>
<keyword evidence="3" id="KW-1185">Reference proteome</keyword>
<dbReference type="Gene3D" id="1.20.1280.80">
    <property type="match status" value="1"/>
</dbReference>
<dbReference type="SUPFAM" id="SSF140591">
    <property type="entry name" value="Type III secretion system domain"/>
    <property type="match status" value="1"/>
</dbReference>
<feature type="domain" description="Type III secretion system effector delivery regulator TyeA" evidence="1">
    <location>
        <begin position="297"/>
        <end position="375"/>
    </location>
</feature>
<dbReference type="NCBIfam" id="TIGR02511">
    <property type="entry name" value="type_III_tyeA"/>
    <property type="match status" value="1"/>
</dbReference>
<dbReference type="Proteomes" id="UP001156870">
    <property type="component" value="Unassembled WGS sequence"/>
</dbReference>
<dbReference type="EMBL" id="BSPD01000017">
    <property type="protein sequence ID" value="GLS24666.1"/>
    <property type="molecule type" value="Genomic_DNA"/>
</dbReference>
<dbReference type="InterPro" id="IPR038347">
    <property type="entry name" value="TyeA_sf"/>
</dbReference>